<keyword evidence="6" id="KW-0285">Flavoprotein</keyword>
<evidence type="ECO:0000256" key="14">
    <source>
        <dbReference type="ARBA" id="ARBA00023026"/>
    </source>
</evidence>
<dbReference type="InterPro" id="IPR013655">
    <property type="entry name" value="PAS_fold_3"/>
</dbReference>
<dbReference type="InterPro" id="IPR013767">
    <property type="entry name" value="PAS_fold"/>
</dbReference>
<sequence length="807" mass="90185">MPIRLDELDMAADDQGDLDKRLRARIAELEAENARLRTVFAKSRVHADDTAGHDREVAASRAELAGAEELIAGLQQANLALDRSRAALEESEARYRAVLESATEHAIITMDKAGRITGWSPGAVAILGWEANEVLGRDSAFIWTEEDRIARIPEAERRKALKTGCMVEERWHLRRDGSRFWGSGRLSRLQKESVAGFVKILRDDTASRRAMEVTRESEARLAAIFGAAAVGLCEISPKGFFLRVNEELCRILGRSRQELQRMGVADVTHPDDLERSFQTLGEVLESKGMTRLDKRYLRPDGSQVWANSSISALLDEAGQVRSLLVVTADLTERHEAETAVRESEDRLRNLVSASSEVMYATNPDWTVLRRLDGEGLFADTDQLNADWFEYYVHPDDQPMVRSAIRAGILSKSVIEVEHRFPRSGGSFGWVLSRAVPVLDATGDIREWFGAASDVTARKEAEAALLEQKERFRLLVMGMPQLVWRSANEGEWTWSSPQWCTYTGQSVMESLGRGWLSAVHPDDRAATMEAWHEAPRHGKLTVELRIRCAADGAWRWHQTRSLPVRDIRRPGRTEGRITEWIGTCTDIEDLMRLQHRQEILVAELQHRTRNLLTVIRSILVRTLPHSQERDEIDGRLAALGRVQGFLGRTAQRPISLAELVAAELTATGIKASQRSVVAGPLVELSDDKVQPLALALHELATNAVKYGALAQPAAKLSITWRFETREGNEHLLLEWRESGVAMPPAAAPRRRGFGTELIQRALPYQMRGEAELTFRSDGVHCLISLPADAVQGIEIDASSAVTIKTIHR</sequence>
<keyword evidence="15" id="KW-0675">Receptor</keyword>
<dbReference type="EC" id="2.7.13.3" evidence="2"/>
<proteinExistence type="predicted"/>
<evidence type="ECO:0000256" key="13">
    <source>
        <dbReference type="ARBA" id="ARBA00022991"/>
    </source>
</evidence>
<dbReference type="InterPro" id="IPR011102">
    <property type="entry name" value="Sig_transdc_His_kinase_HWE"/>
</dbReference>
<dbReference type="SUPFAM" id="SSF55785">
    <property type="entry name" value="PYP-like sensor domain (PAS domain)"/>
    <property type="match status" value="4"/>
</dbReference>
<name>A0ABS9W6P6_9PROT</name>
<keyword evidence="11" id="KW-0418">Kinase</keyword>
<keyword evidence="13" id="KW-0157">Chromophore</keyword>
<evidence type="ECO:0000313" key="20">
    <source>
        <dbReference type="Proteomes" id="UP001201985"/>
    </source>
</evidence>
<dbReference type="NCBIfam" id="TIGR00229">
    <property type="entry name" value="sensory_box"/>
    <property type="match status" value="4"/>
</dbReference>
<keyword evidence="5" id="KW-0716">Sensory transduction</keyword>
<comment type="catalytic activity">
    <reaction evidence="1">
        <text>ATP + protein L-histidine = ADP + protein N-phospho-L-histidine.</text>
        <dbReference type="EC" id="2.7.13.3"/>
    </reaction>
</comment>
<keyword evidence="14" id="KW-0843">Virulence</keyword>
<evidence type="ECO:0000256" key="4">
    <source>
        <dbReference type="ARBA" id="ARBA00022553"/>
    </source>
</evidence>
<keyword evidence="3" id="KW-0600">Photoreceptor protein</keyword>
<evidence type="ECO:0000256" key="11">
    <source>
        <dbReference type="ARBA" id="ARBA00022777"/>
    </source>
</evidence>
<organism evidence="19 20">
    <name type="scientific">Teichococcus vastitatis</name>
    <dbReference type="NCBI Taxonomy" id="2307076"/>
    <lineage>
        <taxon>Bacteria</taxon>
        <taxon>Pseudomonadati</taxon>
        <taxon>Pseudomonadota</taxon>
        <taxon>Alphaproteobacteria</taxon>
        <taxon>Acetobacterales</taxon>
        <taxon>Roseomonadaceae</taxon>
        <taxon>Roseomonas</taxon>
    </lineage>
</organism>
<keyword evidence="9" id="KW-0677">Repeat</keyword>
<dbReference type="PROSITE" id="PS50112">
    <property type="entry name" value="PAS"/>
    <property type="match status" value="3"/>
</dbReference>
<reference evidence="19 20" key="1">
    <citation type="submission" date="2022-03" db="EMBL/GenBank/DDBJ databases">
        <title>Complete genome analysis of Roseomonas KG 17.1 : a prolific producer of plant growth promoters.</title>
        <authorList>
            <person name="Saadouli I."/>
            <person name="Najjari A."/>
            <person name="Mosbah A."/>
            <person name="Ouzari H.I."/>
        </authorList>
    </citation>
    <scope>NUCLEOTIDE SEQUENCE [LARGE SCALE GENOMIC DNA]</scope>
    <source>
        <strain evidence="19 20">KG17-1</strain>
    </source>
</reference>
<dbReference type="EMBL" id="JALBUU010000027">
    <property type="protein sequence ID" value="MCI0754968.1"/>
    <property type="molecule type" value="Genomic_DNA"/>
</dbReference>
<evidence type="ECO:0000256" key="8">
    <source>
        <dbReference type="ARBA" id="ARBA00022679"/>
    </source>
</evidence>
<evidence type="ECO:0000256" key="1">
    <source>
        <dbReference type="ARBA" id="ARBA00000085"/>
    </source>
</evidence>
<keyword evidence="16" id="KW-0175">Coiled coil</keyword>
<dbReference type="Gene3D" id="3.30.450.20">
    <property type="entry name" value="PAS domain"/>
    <property type="match status" value="4"/>
</dbReference>
<evidence type="ECO:0000256" key="10">
    <source>
        <dbReference type="ARBA" id="ARBA00022741"/>
    </source>
</evidence>
<dbReference type="Gene3D" id="3.30.565.10">
    <property type="entry name" value="Histidine kinase-like ATPase, C-terminal domain"/>
    <property type="match status" value="1"/>
</dbReference>
<evidence type="ECO:0000256" key="9">
    <source>
        <dbReference type="ARBA" id="ARBA00022737"/>
    </source>
</evidence>
<evidence type="ECO:0000256" key="3">
    <source>
        <dbReference type="ARBA" id="ARBA00022543"/>
    </source>
</evidence>
<feature type="coiled-coil region" evidence="16">
    <location>
        <begin position="19"/>
        <end position="94"/>
    </location>
</feature>
<dbReference type="InterPro" id="IPR035965">
    <property type="entry name" value="PAS-like_dom_sf"/>
</dbReference>
<dbReference type="CDD" id="cd00130">
    <property type="entry name" value="PAS"/>
    <property type="match status" value="4"/>
</dbReference>
<dbReference type="Proteomes" id="UP001201985">
    <property type="component" value="Unassembled WGS sequence"/>
</dbReference>
<evidence type="ECO:0000256" key="6">
    <source>
        <dbReference type="ARBA" id="ARBA00022630"/>
    </source>
</evidence>
<keyword evidence="12" id="KW-0067">ATP-binding</keyword>
<evidence type="ECO:0000256" key="15">
    <source>
        <dbReference type="ARBA" id="ARBA00023170"/>
    </source>
</evidence>
<feature type="domain" description="PAC" evidence="18">
    <location>
        <begin position="414"/>
        <end position="466"/>
    </location>
</feature>
<dbReference type="Pfam" id="PF00989">
    <property type="entry name" value="PAS"/>
    <property type="match status" value="1"/>
</dbReference>
<dbReference type="InterPro" id="IPR000014">
    <property type="entry name" value="PAS"/>
</dbReference>
<dbReference type="InterPro" id="IPR000700">
    <property type="entry name" value="PAS-assoc_C"/>
</dbReference>
<dbReference type="SMART" id="SM00911">
    <property type="entry name" value="HWE_HK"/>
    <property type="match status" value="1"/>
</dbReference>
<accession>A0ABS9W6P6</accession>
<dbReference type="Pfam" id="PF07536">
    <property type="entry name" value="HWE_HK"/>
    <property type="match status" value="1"/>
</dbReference>
<evidence type="ECO:0000259" key="18">
    <source>
        <dbReference type="PROSITE" id="PS50113"/>
    </source>
</evidence>
<dbReference type="InterPro" id="IPR036890">
    <property type="entry name" value="HATPase_C_sf"/>
</dbReference>
<evidence type="ECO:0000256" key="2">
    <source>
        <dbReference type="ARBA" id="ARBA00012438"/>
    </source>
</evidence>
<evidence type="ECO:0000256" key="16">
    <source>
        <dbReference type="SAM" id="Coils"/>
    </source>
</evidence>
<evidence type="ECO:0000259" key="17">
    <source>
        <dbReference type="PROSITE" id="PS50112"/>
    </source>
</evidence>
<dbReference type="PROSITE" id="PS50113">
    <property type="entry name" value="PAC"/>
    <property type="match status" value="2"/>
</dbReference>
<evidence type="ECO:0000256" key="12">
    <source>
        <dbReference type="ARBA" id="ARBA00022840"/>
    </source>
</evidence>
<dbReference type="SMART" id="SM00091">
    <property type="entry name" value="PAS"/>
    <property type="match status" value="4"/>
</dbReference>
<keyword evidence="7" id="KW-0288">FMN</keyword>
<dbReference type="PANTHER" id="PTHR41523">
    <property type="entry name" value="TWO-COMPONENT SYSTEM SENSOR PROTEIN"/>
    <property type="match status" value="1"/>
</dbReference>
<dbReference type="Pfam" id="PF08447">
    <property type="entry name" value="PAS_3"/>
    <property type="match status" value="3"/>
</dbReference>
<keyword evidence="8" id="KW-0808">Transferase</keyword>
<evidence type="ECO:0000256" key="5">
    <source>
        <dbReference type="ARBA" id="ARBA00022606"/>
    </source>
</evidence>
<keyword evidence="10" id="KW-0547">Nucleotide-binding</keyword>
<dbReference type="SMART" id="SM00086">
    <property type="entry name" value="PAC"/>
    <property type="match status" value="3"/>
</dbReference>
<feature type="domain" description="PAC" evidence="18">
    <location>
        <begin position="290"/>
        <end position="342"/>
    </location>
</feature>
<dbReference type="InterPro" id="IPR001610">
    <property type="entry name" value="PAC"/>
</dbReference>
<protein>
    <recommendedName>
        <fullName evidence="2">histidine kinase</fullName>
        <ecNumber evidence="2">2.7.13.3</ecNumber>
    </recommendedName>
</protein>
<comment type="caution">
    <text evidence="19">The sequence shown here is derived from an EMBL/GenBank/DDBJ whole genome shotgun (WGS) entry which is preliminary data.</text>
</comment>
<keyword evidence="4" id="KW-0597">Phosphoprotein</keyword>
<feature type="domain" description="PAS" evidence="17">
    <location>
        <begin position="91"/>
        <end position="164"/>
    </location>
</feature>
<dbReference type="PANTHER" id="PTHR41523:SF8">
    <property type="entry name" value="ETHYLENE RESPONSE SENSOR PROTEIN"/>
    <property type="match status" value="1"/>
</dbReference>
<evidence type="ECO:0000256" key="7">
    <source>
        <dbReference type="ARBA" id="ARBA00022643"/>
    </source>
</evidence>
<gene>
    <name evidence="19" type="ORF">MON41_14690</name>
</gene>
<feature type="domain" description="PAS" evidence="17">
    <location>
        <begin position="217"/>
        <end position="287"/>
    </location>
</feature>
<evidence type="ECO:0000313" key="19">
    <source>
        <dbReference type="EMBL" id="MCI0754968.1"/>
    </source>
</evidence>
<feature type="domain" description="PAS" evidence="17">
    <location>
        <begin position="467"/>
        <end position="537"/>
    </location>
</feature>
<keyword evidence="20" id="KW-1185">Reference proteome</keyword>